<dbReference type="Proteomes" id="UP000322454">
    <property type="component" value="Unassembled WGS sequence"/>
</dbReference>
<comment type="caution">
    <text evidence="2">The sequence shown here is derived from an EMBL/GenBank/DDBJ whole genome shotgun (WGS) entry which is preliminary data.</text>
</comment>
<name>A0A520XAQ8_9DELT</name>
<dbReference type="InterPro" id="IPR010093">
    <property type="entry name" value="SinI_DNA-bd"/>
</dbReference>
<evidence type="ECO:0000313" key="3">
    <source>
        <dbReference type="Proteomes" id="UP000322454"/>
    </source>
</evidence>
<organism evidence="2 3">
    <name type="scientific">Candidatus Acidulodesulfobacterium acidiphilum</name>
    <dbReference type="NCBI Taxonomy" id="2597224"/>
    <lineage>
        <taxon>Bacteria</taxon>
        <taxon>Deltaproteobacteria</taxon>
        <taxon>Candidatus Acidulodesulfobacterales</taxon>
        <taxon>Candidatus Acidulodesulfobacterium</taxon>
    </lineage>
</organism>
<dbReference type="NCBIfam" id="TIGR01764">
    <property type="entry name" value="excise"/>
    <property type="match status" value="1"/>
</dbReference>
<accession>A0A520XAQ8</accession>
<dbReference type="AlphaFoldDB" id="A0A520XAQ8"/>
<sequence>MKEKEFTEKQINGLLTMRQAGRYLGVCYRTMQRLVYERKIGFVKMYSEYRFRIEDLDKFIEKNYIKPVK</sequence>
<protein>
    <submittedName>
        <fullName evidence="2">DNA-binding protein</fullName>
    </submittedName>
</protein>
<gene>
    <name evidence="2" type="ORF">EVJ48_07135</name>
</gene>
<dbReference type="InterPro" id="IPR041657">
    <property type="entry name" value="HTH_17"/>
</dbReference>
<dbReference type="Pfam" id="PF12728">
    <property type="entry name" value="HTH_17"/>
    <property type="match status" value="1"/>
</dbReference>
<dbReference type="GO" id="GO:0003677">
    <property type="term" value="F:DNA binding"/>
    <property type="evidence" value="ECO:0007669"/>
    <property type="project" value="UniProtKB-KW"/>
</dbReference>
<reference evidence="2 3" key="1">
    <citation type="submission" date="2019-01" db="EMBL/GenBank/DDBJ databases">
        <title>Insights into ecological role of a new deltaproteobacterial order Candidatus Sinidesulfobacterales (Sva0485) by metagenomics and metatranscriptomics.</title>
        <authorList>
            <person name="Tan S."/>
            <person name="Liu J."/>
            <person name="Fang Y."/>
            <person name="Hedlund B."/>
            <person name="Lian Z.-H."/>
            <person name="Huang L.-Y."/>
            <person name="Li J.-T."/>
            <person name="Huang L.-N."/>
            <person name="Li W.-J."/>
            <person name="Jiang H.-C."/>
            <person name="Dong H.-L."/>
            <person name="Shu W.-S."/>
        </authorList>
    </citation>
    <scope>NUCLEOTIDE SEQUENCE [LARGE SCALE GENOMIC DNA]</scope>
    <source>
        <strain evidence="2">AP4</strain>
    </source>
</reference>
<proteinExistence type="predicted"/>
<keyword evidence="2" id="KW-0238">DNA-binding</keyword>
<evidence type="ECO:0000313" key="2">
    <source>
        <dbReference type="EMBL" id="RZV38317.1"/>
    </source>
</evidence>
<evidence type="ECO:0000259" key="1">
    <source>
        <dbReference type="Pfam" id="PF12728"/>
    </source>
</evidence>
<feature type="domain" description="Helix-turn-helix" evidence="1">
    <location>
        <begin position="14"/>
        <end position="63"/>
    </location>
</feature>
<dbReference type="EMBL" id="SHMQ01000020">
    <property type="protein sequence ID" value="RZV38317.1"/>
    <property type="molecule type" value="Genomic_DNA"/>
</dbReference>